<dbReference type="AlphaFoldDB" id="A0A0E9VPR2"/>
<protein>
    <submittedName>
        <fullName evidence="1">Uncharacterized protein</fullName>
    </submittedName>
</protein>
<sequence>MMIKLMCFYPMSPCDFN</sequence>
<dbReference type="EMBL" id="GBXM01029237">
    <property type="protein sequence ID" value="JAH79340.1"/>
    <property type="molecule type" value="Transcribed_RNA"/>
</dbReference>
<organism evidence="1">
    <name type="scientific">Anguilla anguilla</name>
    <name type="common">European freshwater eel</name>
    <name type="synonym">Muraena anguilla</name>
    <dbReference type="NCBI Taxonomy" id="7936"/>
    <lineage>
        <taxon>Eukaryota</taxon>
        <taxon>Metazoa</taxon>
        <taxon>Chordata</taxon>
        <taxon>Craniata</taxon>
        <taxon>Vertebrata</taxon>
        <taxon>Euteleostomi</taxon>
        <taxon>Actinopterygii</taxon>
        <taxon>Neopterygii</taxon>
        <taxon>Teleostei</taxon>
        <taxon>Anguilliformes</taxon>
        <taxon>Anguillidae</taxon>
        <taxon>Anguilla</taxon>
    </lineage>
</organism>
<proteinExistence type="predicted"/>
<reference evidence="1" key="1">
    <citation type="submission" date="2014-11" db="EMBL/GenBank/DDBJ databases">
        <authorList>
            <person name="Amaro Gonzalez C."/>
        </authorList>
    </citation>
    <scope>NUCLEOTIDE SEQUENCE</scope>
</reference>
<evidence type="ECO:0000313" key="1">
    <source>
        <dbReference type="EMBL" id="JAH79340.1"/>
    </source>
</evidence>
<accession>A0A0E9VPR2</accession>
<reference evidence="1" key="2">
    <citation type="journal article" date="2015" name="Fish Shellfish Immunol.">
        <title>Early steps in the European eel (Anguilla anguilla)-Vibrio vulnificus interaction in the gills: Role of the RtxA13 toxin.</title>
        <authorList>
            <person name="Callol A."/>
            <person name="Pajuelo D."/>
            <person name="Ebbesson L."/>
            <person name="Teles M."/>
            <person name="MacKenzie S."/>
            <person name="Amaro C."/>
        </authorList>
    </citation>
    <scope>NUCLEOTIDE SEQUENCE</scope>
</reference>
<name>A0A0E9VPR2_ANGAN</name>